<evidence type="ECO:0000313" key="4">
    <source>
        <dbReference type="Proteomes" id="UP001249394"/>
    </source>
</evidence>
<organism evidence="3 4">
    <name type="scientific">Streptomyces violaceus</name>
    <name type="common">Streptomyces venezuelae</name>
    <dbReference type="NCBI Taxonomy" id="1936"/>
    <lineage>
        <taxon>Bacteria</taxon>
        <taxon>Bacillati</taxon>
        <taxon>Actinomycetota</taxon>
        <taxon>Actinomycetes</taxon>
        <taxon>Kitasatosporales</taxon>
        <taxon>Streptomycetaceae</taxon>
        <taxon>Streptomyces</taxon>
    </lineage>
</organism>
<proteinExistence type="predicted"/>
<feature type="region of interest" description="Disordered" evidence="1">
    <location>
        <begin position="19"/>
        <end position="45"/>
    </location>
</feature>
<feature type="signal peptide" evidence="2">
    <location>
        <begin position="1"/>
        <end position="21"/>
    </location>
</feature>
<evidence type="ECO:0000256" key="2">
    <source>
        <dbReference type="SAM" id="SignalP"/>
    </source>
</evidence>
<geneLocation type="plasmid" evidence="3 4">
    <name>punmamed1</name>
</geneLocation>
<dbReference type="Proteomes" id="UP001249394">
    <property type="component" value="Plasmid punmamed1"/>
</dbReference>
<sequence>MRHTTALLAATLLLAAGAAGCSDSSGSDEPKPTATVTKTATPSLSTTEARAACVDAWAQALLKDADLGVEDEPKECAGLPGDDRLDRYMEGMQKRNAINRG</sequence>
<dbReference type="PROSITE" id="PS51257">
    <property type="entry name" value="PROKAR_LIPOPROTEIN"/>
    <property type="match status" value="1"/>
</dbReference>
<name>A0ABY9UPD6_STRVL</name>
<dbReference type="EMBL" id="CP134214">
    <property type="protein sequence ID" value="WND24071.1"/>
    <property type="molecule type" value="Genomic_DNA"/>
</dbReference>
<protein>
    <recommendedName>
        <fullName evidence="5">Lipoprotein</fullName>
    </recommendedName>
</protein>
<evidence type="ECO:0008006" key="5">
    <source>
        <dbReference type="Google" id="ProtNLM"/>
    </source>
</evidence>
<keyword evidence="4" id="KW-1185">Reference proteome</keyword>
<reference evidence="3 4" key="1">
    <citation type="submission" date="2023-09" db="EMBL/GenBank/DDBJ databases">
        <title>The genome sequence of Streptomyces anthocyanicus.</title>
        <authorList>
            <person name="Mo P."/>
        </authorList>
    </citation>
    <scope>NUCLEOTIDE SEQUENCE [LARGE SCALE GENOMIC DNA]</scope>
    <source>
        <strain evidence="3 4">JCM 4387</strain>
        <plasmid evidence="3 4">punmamed1</plasmid>
    </source>
</reference>
<gene>
    <name evidence="3" type="ORF">RI060_42895</name>
</gene>
<keyword evidence="2" id="KW-0732">Signal</keyword>
<keyword evidence="3" id="KW-0614">Plasmid</keyword>
<accession>A0ABY9UPD6</accession>
<feature type="compositionally biased region" description="Low complexity" evidence="1">
    <location>
        <begin position="32"/>
        <end position="42"/>
    </location>
</feature>
<evidence type="ECO:0000313" key="3">
    <source>
        <dbReference type="EMBL" id="WND24071.1"/>
    </source>
</evidence>
<feature type="chain" id="PRO_5046134350" description="Lipoprotein" evidence="2">
    <location>
        <begin position="22"/>
        <end position="101"/>
    </location>
</feature>
<evidence type="ECO:0000256" key="1">
    <source>
        <dbReference type="SAM" id="MobiDB-lite"/>
    </source>
</evidence>